<keyword evidence="6 9" id="KW-0812">Transmembrane</keyword>
<evidence type="ECO:0000256" key="4">
    <source>
        <dbReference type="ARBA" id="ARBA00022448"/>
    </source>
</evidence>
<reference evidence="10" key="1">
    <citation type="submission" date="2018-07" db="EMBL/GenBank/DDBJ databases">
        <authorList>
            <person name="Quirk P.G."/>
            <person name="Krulwich T.A."/>
        </authorList>
    </citation>
    <scope>NUCLEOTIDE SEQUENCE</scope>
</reference>
<name>A0A336MEM4_CULSO</name>
<accession>A0A336MEM4</accession>
<keyword evidence="4 9" id="KW-0813">Transport</keyword>
<evidence type="ECO:0000313" key="10">
    <source>
        <dbReference type="EMBL" id="SSX28784.1"/>
    </source>
</evidence>
<feature type="transmembrane region" description="Helical" evidence="9">
    <location>
        <begin position="408"/>
        <end position="431"/>
    </location>
</feature>
<dbReference type="EMBL" id="UFQT01001077">
    <property type="protein sequence ID" value="SSX28784.1"/>
    <property type="molecule type" value="Genomic_DNA"/>
</dbReference>
<feature type="transmembrane region" description="Helical" evidence="9">
    <location>
        <begin position="308"/>
        <end position="329"/>
    </location>
</feature>
<dbReference type="GO" id="GO:0032217">
    <property type="term" value="F:riboflavin transmembrane transporter activity"/>
    <property type="evidence" value="ECO:0007669"/>
    <property type="project" value="UniProtKB-UniRule"/>
</dbReference>
<dbReference type="Pfam" id="PF06237">
    <property type="entry name" value="SLC52_ribofla_tr"/>
    <property type="match status" value="1"/>
</dbReference>
<feature type="transmembrane region" description="Helical" evidence="9">
    <location>
        <begin position="144"/>
        <end position="164"/>
    </location>
</feature>
<dbReference type="AlphaFoldDB" id="A0A336MEM4"/>
<evidence type="ECO:0000256" key="5">
    <source>
        <dbReference type="ARBA" id="ARBA00022475"/>
    </source>
</evidence>
<dbReference type="InterPro" id="IPR009357">
    <property type="entry name" value="Riboflavin_transptr"/>
</dbReference>
<comment type="function">
    <text evidence="9">Plasma membrane transporter mediating the uptake by cells of the water soluble vitamin B2/riboflavin that plays a key role in biochemical oxidation-reduction reactions of the carbohydrate, lipid, and amino acid metabolism.</text>
</comment>
<feature type="transmembrane region" description="Helical" evidence="9">
    <location>
        <begin position="197"/>
        <end position="220"/>
    </location>
</feature>
<evidence type="ECO:0000256" key="3">
    <source>
        <dbReference type="ARBA" id="ARBA00006366"/>
    </source>
</evidence>
<comment type="catalytic activity">
    <reaction evidence="1 9">
        <text>riboflavin(in) = riboflavin(out)</text>
        <dbReference type="Rhea" id="RHEA:35015"/>
        <dbReference type="ChEBI" id="CHEBI:57986"/>
    </reaction>
</comment>
<keyword evidence="8 9" id="KW-0472">Membrane</keyword>
<feature type="transmembrane region" description="Helical" evidence="9">
    <location>
        <begin position="111"/>
        <end position="132"/>
    </location>
</feature>
<comment type="similarity">
    <text evidence="3 9">Belongs to the riboflavin transporter family.</text>
</comment>
<dbReference type="PANTHER" id="PTHR12929:SF10">
    <property type="entry name" value="RIBOFLAVIN TRANSPORTER"/>
    <property type="match status" value="1"/>
</dbReference>
<evidence type="ECO:0000256" key="6">
    <source>
        <dbReference type="ARBA" id="ARBA00022692"/>
    </source>
</evidence>
<feature type="transmembrane region" description="Helical" evidence="9">
    <location>
        <begin position="363"/>
        <end position="387"/>
    </location>
</feature>
<feature type="transmembrane region" description="Helical" evidence="9">
    <location>
        <begin position="12"/>
        <end position="34"/>
    </location>
</feature>
<evidence type="ECO:0000256" key="9">
    <source>
        <dbReference type="RuleBase" id="RU368035"/>
    </source>
</evidence>
<dbReference type="GO" id="GO:0005886">
    <property type="term" value="C:plasma membrane"/>
    <property type="evidence" value="ECO:0007669"/>
    <property type="project" value="UniProtKB-SubCell"/>
</dbReference>
<sequence>MDCITGINRKTMLNIFPLLFGVSAWLGIYATFLQMPIIVKKAPEGWSLPSFVVVLIQIGNIGPLLYTMLQKYRPIKDSYLIYFMLSVGLSGALLFSQFYDVTVNIFDDERSLPLLGSVLMFSLMACTSSVLFMPYMGRFQEGYLVSYFTGVSFGGLISSSITLLQGIGKEEKIICHNHTMEINVTDISPEPQEEPNISVATFFLIISCIFLISSISFFLIDTLKIFKNEYANVVIRYGNDYTFNQEEVSINAGTGTENNEKKTEKLKKLSSINYQNLMLLTGLISATFNAIIPGVLSYATLPFGTHTYHYTITFVYIGEPLAYIFGNFIPHSSIRLVWSLATFAIIPCTYIMINAVMSPFPPLLGTLIGSILTISSWVIAKICYAFINLSLMSIFRAQGGKSLVRLGGYTQIGSFLGSVFIFSLVNFTSIFKQYDPCSS</sequence>
<comment type="subcellular location">
    <subcellularLocation>
        <location evidence="2 9">Cell membrane</location>
        <topology evidence="2 9">Multi-pass membrane protein</topology>
    </subcellularLocation>
</comment>
<evidence type="ECO:0000256" key="2">
    <source>
        <dbReference type="ARBA" id="ARBA00004651"/>
    </source>
</evidence>
<dbReference type="OMA" id="NLIMLAW"/>
<evidence type="ECO:0000256" key="7">
    <source>
        <dbReference type="ARBA" id="ARBA00022989"/>
    </source>
</evidence>
<gene>
    <name evidence="10" type="primary">CSON000449</name>
</gene>
<keyword evidence="5 9" id="KW-1003">Cell membrane</keyword>
<feature type="transmembrane region" description="Helical" evidence="9">
    <location>
        <begin position="336"/>
        <end position="357"/>
    </location>
</feature>
<evidence type="ECO:0000256" key="1">
    <source>
        <dbReference type="ARBA" id="ARBA00000215"/>
    </source>
</evidence>
<organism evidence="10">
    <name type="scientific">Culicoides sonorensis</name>
    <name type="common">Biting midge</name>
    <dbReference type="NCBI Taxonomy" id="179676"/>
    <lineage>
        <taxon>Eukaryota</taxon>
        <taxon>Metazoa</taxon>
        <taxon>Ecdysozoa</taxon>
        <taxon>Arthropoda</taxon>
        <taxon>Hexapoda</taxon>
        <taxon>Insecta</taxon>
        <taxon>Pterygota</taxon>
        <taxon>Neoptera</taxon>
        <taxon>Endopterygota</taxon>
        <taxon>Diptera</taxon>
        <taxon>Nematocera</taxon>
        <taxon>Chironomoidea</taxon>
        <taxon>Ceratopogonidae</taxon>
        <taxon>Ceratopogoninae</taxon>
        <taxon>Culicoides</taxon>
        <taxon>Monoculicoides</taxon>
    </lineage>
</organism>
<feature type="transmembrane region" description="Helical" evidence="9">
    <location>
        <begin position="79"/>
        <end position="99"/>
    </location>
</feature>
<evidence type="ECO:0000256" key="8">
    <source>
        <dbReference type="ARBA" id="ARBA00023136"/>
    </source>
</evidence>
<dbReference type="VEuPathDB" id="VectorBase:CSON000449"/>
<feature type="transmembrane region" description="Helical" evidence="9">
    <location>
        <begin position="46"/>
        <end position="67"/>
    </location>
</feature>
<feature type="transmembrane region" description="Helical" evidence="9">
    <location>
        <begin position="277"/>
        <end position="296"/>
    </location>
</feature>
<proteinExistence type="inferred from homology"/>
<protein>
    <recommendedName>
        <fullName evidence="9">Riboflavin transporter</fullName>
    </recommendedName>
</protein>
<dbReference type="PANTHER" id="PTHR12929">
    <property type="entry name" value="SOLUTE CARRIER FAMILY 52"/>
    <property type="match status" value="1"/>
</dbReference>
<keyword evidence="7 9" id="KW-1133">Transmembrane helix</keyword>